<evidence type="ECO:0000313" key="1">
    <source>
        <dbReference type="EMBL" id="KAH7839442.1"/>
    </source>
</evidence>
<protein>
    <submittedName>
        <fullName evidence="1">Uncharacterized protein</fullName>
    </submittedName>
</protein>
<sequence>MHLSVSVMGRRKTAAILLFPSDPTLTLVRLLLDKIEGTNHMSEMFVFHATMMSNTLGTSVVVFTKTGFMAMLLSHYWPSGTIFAFTNEKTVQQRLALYQGVRPI</sequence>
<proteinExistence type="predicted"/>
<dbReference type="Proteomes" id="UP000828048">
    <property type="component" value="Chromosome 10"/>
</dbReference>
<comment type="caution">
    <text evidence="1">The sequence shown here is derived from an EMBL/GenBank/DDBJ whole genome shotgun (WGS) entry which is preliminary data.</text>
</comment>
<keyword evidence="2" id="KW-1185">Reference proteome</keyword>
<gene>
    <name evidence="1" type="ORF">Vadar_004233</name>
</gene>
<organism evidence="1 2">
    <name type="scientific">Vaccinium darrowii</name>
    <dbReference type="NCBI Taxonomy" id="229202"/>
    <lineage>
        <taxon>Eukaryota</taxon>
        <taxon>Viridiplantae</taxon>
        <taxon>Streptophyta</taxon>
        <taxon>Embryophyta</taxon>
        <taxon>Tracheophyta</taxon>
        <taxon>Spermatophyta</taxon>
        <taxon>Magnoliopsida</taxon>
        <taxon>eudicotyledons</taxon>
        <taxon>Gunneridae</taxon>
        <taxon>Pentapetalae</taxon>
        <taxon>asterids</taxon>
        <taxon>Ericales</taxon>
        <taxon>Ericaceae</taxon>
        <taxon>Vaccinioideae</taxon>
        <taxon>Vaccinieae</taxon>
        <taxon>Vaccinium</taxon>
    </lineage>
</organism>
<reference evidence="1 2" key="1">
    <citation type="journal article" date="2021" name="Hortic Res">
        <title>High-quality reference genome and annotation aids understanding of berry development for evergreen blueberry (Vaccinium darrowii).</title>
        <authorList>
            <person name="Yu J."/>
            <person name="Hulse-Kemp A.M."/>
            <person name="Babiker E."/>
            <person name="Staton M."/>
        </authorList>
    </citation>
    <scope>NUCLEOTIDE SEQUENCE [LARGE SCALE GENOMIC DNA]</scope>
    <source>
        <strain evidence="2">cv. NJ 8807/NJ 8810</strain>
        <tissue evidence="1">Young leaf</tissue>
    </source>
</reference>
<accession>A0ACB7XFC7</accession>
<evidence type="ECO:0000313" key="2">
    <source>
        <dbReference type="Proteomes" id="UP000828048"/>
    </source>
</evidence>
<dbReference type="EMBL" id="CM037160">
    <property type="protein sequence ID" value="KAH7839442.1"/>
    <property type="molecule type" value="Genomic_DNA"/>
</dbReference>
<name>A0ACB7XFC7_9ERIC</name>